<evidence type="ECO:0000256" key="1">
    <source>
        <dbReference type="ARBA" id="ARBA00004141"/>
    </source>
</evidence>
<dbReference type="Pfam" id="PF20519">
    <property type="entry name" value="Polycystin_dom"/>
    <property type="match status" value="1"/>
</dbReference>
<name>A0A8W8NJW6_MAGGI</name>
<feature type="transmembrane region" description="Helical" evidence="6">
    <location>
        <begin position="86"/>
        <end position="102"/>
    </location>
</feature>
<evidence type="ECO:0000313" key="10">
    <source>
        <dbReference type="Proteomes" id="UP000005408"/>
    </source>
</evidence>
<keyword evidence="7" id="KW-0732">Signal</keyword>
<evidence type="ECO:0000256" key="5">
    <source>
        <dbReference type="ARBA" id="ARBA00023136"/>
    </source>
</evidence>
<keyword evidence="5 6" id="KW-0472">Membrane</keyword>
<accession>A0A8W8NJW6</accession>
<feature type="transmembrane region" description="Helical" evidence="6">
    <location>
        <begin position="434"/>
        <end position="455"/>
    </location>
</feature>
<dbReference type="AlphaFoldDB" id="A0A8W8NJW6"/>
<feature type="chain" id="PRO_5036448982" description="Polycystin domain-containing protein" evidence="7">
    <location>
        <begin position="18"/>
        <end position="605"/>
    </location>
</feature>
<keyword evidence="4 6" id="KW-1133">Transmembrane helix</keyword>
<dbReference type="GO" id="GO:0050982">
    <property type="term" value="P:detection of mechanical stimulus"/>
    <property type="evidence" value="ECO:0007669"/>
    <property type="project" value="TreeGrafter"/>
</dbReference>
<dbReference type="GO" id="GO:0005262">
    <property type="term" value="F:calcium channel activity"/>
    <property type="evidence" value="ECO:0007669"/>
    <property type="project" value="TreeGrafter"/>
</dbReference>
<protein>
    <recommendedName>
        <fullName evidence="8">Polycystin domain-containing protein</fullName>
    </recommendedName>
</protein>
<evidence type="ECO:0000256" key="3">
    <source>
        <dbReference type="ARBA" id="ARBA00022692"/>
    </source>
</evidence>
<evidence type="ECO:0000256" key="7">
    <source>
        <dbReference type="SAM" id="SignalP"/>
    </source>
</evidence>
<sequence>MIEKVLIIVISFSTLLTNWYQERAPNINLRKLRKISLISKGYKETNISDLTNYVLPTYDLISEEERADLKKICQEKSKAKSALRNIIFFTLYIIAIYLISYFERDKRSFHLKQNLDNYLMFGKEGPSAITDKKSFYTWLNETFIPTYYPVNNYASKPLTVVDRQWFQDMASIRVGPARLRQVRMKSGSCKYSKLVGTYPCIETYSELNEDQSLYCLEWKSYNESICGTNDYKNRFYTADSWKYTKASDIWGITRMGEYNTYSGGGYILKFVKNRANAYLLLKELVEHDWIDRKTRAVFLEFTMYNPNVNLFVYAMLLTEFPEVGGVVTWTDIQAFKPILNFSSLGFGLVMAYIIVLCYYIFLLFKILWNCSKFGCITYFKEPWNIVDCITYLLFGSRLENYKSIYITCGSLANTFIGKNKLDPLVIASPLTAQFFYMTYVFLVIMFMLTIFLSILNNSISAVRADTAMTLDSLGILYIVKDVFRRFHEKFLKFKKNVKYEKSEEPTVRKEINAVNVMTLIRDIVTIYGNKELMLKEKSNDNVEEKCTQNYSSSLKLDSCDCHDLVKENNDEEISNNKHISRLDAVSISNIDAKLHVSEDSCNLHQ</sequence>
<evidence type="ECO:0000259" key="8">
    <source>
        <dbReference type="Pfam" id="PF20519"/>
    </source>
</evidence>
<comment type="similarity">
    <text evidence="2">Belongs to the polycystin family.</text>
</comment>
<evidence type="ECO:0000256" key="6">
    <source>
        <dbReference type="SAM" id="Phobius"/>
    </source>
</evidence>
<comment type="subcellular location">
    <subcellularLocation>
        <location evidence="1">Membrane</location>
        <topology evidence="1">Multi-pass membrane protein</topology>
    </subcellularLocation>
</comment>
<evidence type="ECO:0000256" key="4">
    <source>
        <dbReference type="ARBA" id="ARBA00022989"/>
    </source>
</evidence>
<dbReference type="PANTHER" id="PTHR10877:SF194">
    <property type="entry name" value="LOCATION OF VULVA DEFECTIVE 1"/>
    <property type="match status" value="1"/>
</dbReference>
<evidence type="ECO:0000313" key="9">
    <source>
        <dbReference type="EnsemblMetazoa" id="G6149.1:cds"/>
    </source>
</evidence>
<keyword evidence="3 6" id="KW-0812">Transmembrane</keyword>
<feature type="domain" description="Polycystin" evidence="8">
    <location>
        <begin position="128"/>
        <end position="336"/>
    </location>
</feature>
<feature type="signal peptide" evidence="7">
    <location>
        <begin position="1"/>
        <end position="17"/>
    </location>
</feature>
<organism evidence="9 10">
    <name type="scientific">Magallana gigas</name>
    <name type="common">Pacific oyster</name>
    <name type="synonym">Crassostrea gigas</name>
    <dbReference type="NCBI Taxonomy" id="29159"/>
    <lineage>
        <taxon>Eukaryota</taxon>
        <taxon>Metazoa</taxon>
        <taxon>Spiralia</taxon>
        <taxon>Lophotrochozoa</taxon>
        <taxon>Mollusca</taxon>
        <taxon>Bivalvia</taxon>
        <taxon>Autobranchia</taxon>
        <taxon>Pteriomorphia</taxon>
        <taxon>Ostreida</taxon>
        <taxon>Ostreoidea</taxon>
        <taxon>Ostreidae</taxon>
        <taxon>Magallana</taxon>
    </lineage>
</organism>
<dbReference type="EnsemblMetazoa" id="G6149.1">
    <property type="protein sequence ID" value="G6149.1:cds"/>
    <property type="gene ID" value="G6149"/>
</dbReference>
<dbReference type="Proteomes" id="UP000005408">
    <property type="component" value="Unassembled WGS sequence"/>
</dbReference>
<reference evidence="9" key="1">
    <citation type="submission" date="2022-08" db="UniProtKB">
        <authorList>
            <consortium name="EnsemblMetazoa"/>
        </authorList>
    </citation>
    <scope>IDENTIFICATION</scope>
    <source>
        <strain evidence="9">05x7-T-G4-1.051#20</strain>
    </source>
</reference>
<dbReference type="PANTHER" id="PTHR10877">
    <property type="entry name" value="POLYCYSTIN FAMILY MEMBER"/>
    <property type="match status" value="1"/>
</dbReference>
<dbReference type="InterPro" id="IPR046791">
    <property type="entry name" value="Polycystin_dom"/>
</dbReference>
<evidence type="ECO:0000256" key="2">
    <source>
        <dbReference type="ARBA" id="ARBA00007200"/>
    </source>
</evidence>
<dbReference type="GO" id="GO:0016020">
    <property type="term" value="C:membrane"/>
    <property type="evidence" value="ECO:0007669"/>
    <property type="project" value="UniProtKB-SubCell"/>
</dbReference>
<proteinExistence type="inferred from homology"/>
<feature type="transmembrane region" description="Helical" evidence="6">
    <location>
        <begin position="338"/>
        <end position="364"/>
    </location>
</feature>
<keyword evidence="10" id="KW-1185">Reference proteome</keyword>
<dbReference type="InterPro" id="IPR051223">
    <property type="entry name" value="Polycystin"/>
</dbReference>